<dbReference type="EMBL" id="HQ403646">
    <property type="protein sequence ID" value="ADX42626.1"/>
    <property type="molecule type" value="Genomic_DNA"/>
</dbReference>
<dbReference type="GeneID" id="10897030"/>
<keyword evidence="2" id="KW-1185">Reference proteome</keyword>
<evidence type="ECO:0000313" key="1">
    <source>
        <dbReference type="EMBL" id="ADX42626.1"/>
    </source>
</evidence>
<dbReference type="OrthoDB" id="21729at10239"/>
<dbReference type="RefSeq" id="YP_004678810.1">
    <property type="nucleotide sequence ID" value="NC_015720.1"/>
</dbReference>
<evidence type="ECO:0000313" key="2">
    <source>
        <dbReference type="Proteomes" id="UP000202663"/>
    </source>
</evidence>
<organism evidence="1 2">
    <name type="scientific">Gordonia phage GTE2</name>
    <dbReference type="NCBI Taxonomy" id="981323"/>
    <lineage>
        <taxon>Viruses</taxon>
        <taxon>Duplodnaviria</taxon>
        <taxon>Heunggongvirae</taxon>
        <taxon>Uroviricota</taxon>
        <taxon>Caudoviricetes</taxon>
        <taxon>Emalynvirus</taxon>
        <taxon>Emalynvirus GTE2</taxon>
    </lineage>
</organism>
<proteinExistence type="predicted"/>
<protein>
    <submittedName>
        <fullName evidence="1">Uncharacterized protein</fullName>
    </submittedName>
</protein>
<name>F8S0V1_9CAUD</name>
<accession>F8S0V1</accession>
<dbReference type="Proteomes" id="UP000202663">
    <property type="component" value="Segment"/>
</dbReference>
<reference evidence="1 2" key="1">
    <citation type="journal article" date="2011" name="Appl. Environ. Microbiol.">
        <title>Characterization of the genome of the polyvalent lytic bacteriophage GTE2, which has potential for biocontrol of Gordonia-, Rhodococcus-, and Nocardia-stabilized foams in activated sludge plants.</title>
        <authorList>
            <person name="Petrovski S."/>
            <person name="Seviour R.J."/>
            <person name="Tillett D."/>
        </authorList>
    </citation>
    <scope>NUCLEOTIDE SEQUENCE [LARGE SCALE GENOMIC DNA]</scope>
</reference>
<sequence>MLYEYDPDNDERMGHTGSHTFEARYGGKCVECEKGIHVGDLVHYTGHERLVHVQCPMFEVPATAYGDLCPDCFTHHRGECL</sequence>
<dbReference type="KEGG" id="vg:10897030"/>